<evidence type="ECO:0000313" key="3">
    <source>
        <dbReference type="EMBL" id="KAJ7652234.1"/>
    </source>
</evidence>
<evidence type="ECO:0000256" key="1">
    <source>
        <dbReference type="SAM" id="Phobius"/>
    </source>
</evidence>
<keyword evidence="1" id="KW-1133">Transmembrane helix</keyword>
<feature type="transmembrane region" description="Helical" evidence="1">
    <location>
        <begin position="224"/>
        <end position="249"/>
    </location>
</feature>
<keyword evidence="1" id="KW-0812">Transmembrane</keyword>
<name>A0AAD7CMA7_MYCRO</name>
<sequence>MIIEDAVVAQTGADGCALHSLLRPPLPFLLNYGKDSSGNYTRGRYPRYVFLVRSYLPALDYFVGDEPCAKIWSVYISEAEKYDKALVDSWRGNMNGMLIFVRPTPHAGLFSAILTAFIIESYKTLQTSDPLLDTMLHLSQQYANATGTIPAPDPLQVVAFSSLICNVLWFISLGLSLGSALTATFVEQWARDFLQRTEMLPSPVKRARIFAYLYYGLKRFKMHAVVALIPFLLHMSLLFFFGGLFAFLWPVNHAVAAVAAVILAILIFIYALMTVLPLLQFDCPYQTPLSTVFWDLQRYFLQFIQEKKHQPAVDSPRLHTMVDTMIKEATVRDDSGHREDRDRRALAWTMKSLADDDELEPFVEGIPDSIWGPQGTHFPAILARFKHLRFIFKDDATNTTTLFVTFSPTPKFSLDRASSTSC</sequence>
<evidence type="ECO:0000313" key="4">
    <source>
        <dbReference type="Proteomes" id="UP001221757"/>
    </source>
</evidence>
<evidence type="ECO:0000259" key="2">
    <source>
        <dbReference type="Pfam" id="PF20153"/>
    </source>
</evidence>
<dbReference type="EMBL" id="JARKIE010000352">
    <property type="protein sequence ID" value="KAJ7652234.1"/>
    <property type="molecule type" value="Genomic_DNA"/>
</dbReference>
<protein>
    <recommendedName>
        <fullName evidence="2">DUF6535 domain-containing protein</fullName>
    </recommendedName>
</protein>
<dbReference type="Pfam" id="PF20153">
    <property type="entry name" value="DUF6535"/>
    <property type="match status" value="1"/>
</dbReference>
<feature type="transmembrane region" description="Helical" evidence="1">
    <location>
        <begin position="167"/>
        <end position="186"/>
    </location>
</feature>
<dbReference type="Proteomes" id="UP001221757">
    <property type="component" value="Unassembled WGS sequence"/>
</dbReference>
<comment type="caution">
    <text evidence="3">The sequence shown here is derived from an EMBL/GenBank/DDBJ whole genome shotgun (WGS) entry which is preliminary data.</text>
</comment>
<proteinExistence type="predicted"/>
<dbReference type="AlphaFoldDB" id="A0AAD7CMA7"/>
<reference evidence="3" key="1">
    <citation type="submission" date="2023-03" db="EMBL/GenBank/DDBJ databases">
        <title>Massive genome expansion in bonnet fungi (Mycena s.s.) driven by repeated elements and novel gene families across ecological guilds.</title>
        <authorList>
            <consortium name="Lawrence Berkeley National Laboratory"/>
            <person name="Harder C.B."/>
            <person name="Miyauchi S."/>
            <person name="Viragh M."/>
            <person name="Kuo A."/>
            <person name="Thoen E."/>
            <person name="Andreopoulos B."/>
            <person name="Lu D."/>
            <person name="Skrede I."/>
            <person name="Drula E."/>
            <person name="Henrissat B."/>
            <person name="Morin E."/>
            <person name="Kohler A."/>
            <person name="Barry K."/>
            <person name="LaButti K."/>
            <person name="Morin E."/>
            <person name="Salamov A."/>
            <person name="Lipzen A."/>
            <person name="Mereny Z."/>
            <person name="Hegedus B."/>
            <person name="Baldrian P."/>
            <person name="Stursova M."/>
            <person name="Weitz H."/>
            <person name="Taylor A."/>
            <person name="Grigoriev I.V."/>
            <person name="Nagy L.G."/>
            <person name="Martin F."/>
            <person name="Kauserud H."/>
        </authorList>
    </citation>
    <scope>NUCLEOTIDE SEQUENCE</scope>
    <source>
        <strain evidence="3">CBHHK067</strain>
    </source>
</reference>
<feature type="transmembrane region" description="Helical" evidence="1">
    <location>
        <begin position="255"/>
        <end position="279"/>
    </location>
</feature>
<accession>A0AAD7CMA7</accession>
<keyword evidence="4" id="KW-1185">Reference proteome</keyword>
<feature type="domain" description="DUF6535" evidence="2">
    <location>
        <begin position="72"/>
        <end position="250"/>
    </location>
</feature>
<gene>
    <name evidence="3" type="ORF">B0H17DRAFT_958053</name>
</gene>
<dbReference type="InterPro" id="IPR045338">
    <property type="entry name" value="DUF6535"/>
</dbReference>
<organism evidence="3 4">
    <name type="scientific">Mycena rosella</name>
    <name type="common">Pink bonnet</name>
    <name type="synonym">Agaricus rosellus</name>
    <dbReference type="NCBI Taxonomy" id="1033263"/>
    <lineage>
        <taxon>Eukaryota</taxon>
        <taxon>Fungi</taxon>
        <taxon>Dikarya</taxon>
        <taxon>Basidiomycota</taxon>
        <taxon>Agaricomycotina</taxon>
        <taxon>Agaricomycetes</taxon>
        <taxon>Agaricomycetidae</taxon>
        <taxon>Agaricales</taxon>
        <taxon>Marasmiineae</taxon>
        <taxon>Mycenaceae</taxon>
        <taxon>Mycena</taxon>
    </lineage>
</organism>
<keyword evidence="1" id="KW-0472">Membrane</keyword>